<protein>
    <recommendedName>
        <fullName evidence="3">HTH cro/C1-type domain-containing protein</fullName>
    </recommendedName>
</protein>
<dbReference type="STRING" id="154621.RV11_GL001689"/>
<proteinExistence type="predicted"/>
<gene>
    <name evidence="1" type="ORF">UC3_02607</name>
</gene>
<organism evidence="1 2">
    <name type="scientific">Enterococcus phoeniculicola ATCC BAA-412</name>
    <dbReference type="NCBI Taxonomy" id="1158610"/>
    <lineage>
        <taxon>Bacteria</taxon>
        <taxon>Bacillati</taxon>
        <taxon>Bacillota</taxon>
        <taxon>Bacilli</taxon>
        <taxon>Lactobacillales</taxon>
        <taxon>Enterococcaceae</taxon>
        <taxon>Enterococcus</taxon>
    </lineage>
</organism>
<name>R3W423_9ENTE</name>
<evidence type="ECO:0000313" key="2">
    <source>
        <dbReference type="Proteomes" id="UP000013785"/>
    </source>
</evidence>
<dbReference type="HOGENOM" id="CLU_2769488_0_0_9"/>
<reference evidence="1 2" key="1">
    <citation type="submission" date="2013-02" db="EMBL/GenBank/DDBJ databases">
        <title>The Genome Sequence of Enterococcus phoeniculicola BAA-412.</title>
        <authorList>
            <consortium name="The Broad Institute Genome Sequencing Platform"/>
            <consortium name="The Broad Institute Genome Sequencing Center for Infectious Disease"/>
            <person name="Earl A.M."/>
            <person name="Gilmore M.S."/>
            <person name="Lebreton F."/>
            <person name="Walker B."/>
            <person name="Young S.K."/>
            <person name="Zeng Q."/>
            <person name="Gargeya S."/>
            <person name="Fitzgerald M."/>
            <person name="Haas B."/>
            <person name="Abouelleil A."/>
            <person name="Alvarado L."/>
            <person name="Arachchi H.M."/>
            <person name="Berlin A.M."/>
            <person name="Chapman S.B."/>
            <person name="Dewar J."/>
            <person name="Goldberg J."/>
            <person name="Griggs A."/>
            <person name="Gujja S."/>
            <person name="Hansen M."/>
            <person name="Howarth C."/>
            <person name="Imamovic A."/>
            <person name="Larimer J."/>
            <person name="McCowan C."/>
            <person name="Murphy C."/>
            <person name="Neiman D."/>
            <person name="Pearson M."/>
            <person name="Priest M."/>
            <person name="Roberts A."/>
            <person name="Saif S."/>
            <person name="Shea T."/>
            <person name="Sisk P."/>
            <person name="Sykes S."/>
            <person name="Wortman J."/>
            <person name="Nusbaum C."/>
            <person name="Birren B."/>
        </authorList>
    </citation>
    <scope>NUCLEOTIDE SEQUENCE [LARGE SCALE GENOMIC DNA]</scope>
    <source>
        <strain evidence="1 2">ATCC BAA-412</strain>
    </source>
</reference>
<dbReference type="AlphaFoldDB" id="R3W423"/>
<dbReference type="Proteomes" id="UP000013785">
    <property type="component" value="Unassembled WGS sequence"/>
</dbReference>
<sequence>MKINLKKYVDETGLSLTELSKKTAIPYDSLIDMYAKDEFDEHVLGVTHLTNLMIAFDLTNINLLVPEMK</sequence>
<dbReference type="PATRIC" id="fig|1158610.3.peg.2588"/>
<dbReference type="OrthoDB" id="2193957at2"/>
<dbReference type="EMBL" id="AJAT01000017">
    <property type="protein sequence ID" value="EOL42256.1"/>
    <property type="molecule type" value="Genomic_DNA"/>
</dbReference>
<evidence type="ECO:0000313" key="1">
    <source>
        <dbReference type="EMBL" id="EOL42256.1"/>
    </source>
</evidence>
<evidence type="ECO:0008006" key="3">
    <source>
        <dbReference type="Google" id="ProtNLM"/>
    </source>
</evidence>
<keyword evidence="2" id="KW-1185">Reference proteome</keyword>
<accession>R3W423</accession>
<comment type="caution">
    <text evidence="1">The sequence shown here is derived from an EMBL/GenBank/DDBJ whole genome shotgun (WGS) entry which is preliminary data.</text>
</comment>
<dbReference type="RefSeq" id="WP_010769244.1">
    <property type="nucleotide sequence ID" value="NZ_ASWE01000001.1"/>
</dbReference>